<dbReference type="AlphaFoldDB" id="A0A4Y2TNH0"/>
<sequence>MMALAGDTGEPLLKSLWLGRLPNSTQTILAAFSEDLDALTTVADKVSDLTNYYTINVVHFTPSTSDARVTQLEQVTQLNALVCELTSTIRQTRSRSRDRQFM</sequence>
<dbReference type="EMBL" id="BGPR01029794">
    <property type="protein sequence ID" value="GBO01812.1"/>
    <property type="molecule type" value="Genomic_DNA"/>
</dbReference>
<reference evidence="1 2" key="1">
    <citation type="journal article" date="2019" name="Sci. Rep.">
        <title>Orb-weaving spider Araneus ventricosus genome elucidates the spidroin gene catalogue.</title>
        <authorList>
            <person name="Kono N."/>
            <person name="Nakamura H."/>
            <person name="Ohtoshi R."/>
            <person name="Moran D.A.P."/>
            <person name="Shinohara A."/>
            <person name="Yoshida Y."/>
            <person name="Fujiwara M."/>
            <person name="Mori M."/>
            <person name="Tomita M."/>
            <person name="Arakawa K."/>
        </authorList>
    </citation>
    <scope>NUCLEOTIDE SEQUENCE [LARGE SCALE GENOMIC DNA]</scope>
</reference>
<protein>
    <submittedName>
        <fullName evidence="1">Uncharacterized protein</fullName>
    </submittedName>
</protein>
<evidence type="ECO:0000313" key="2">
    <source>
        <dbReference type="Proteomes" id="UP000499080"/>
    </source>
</evidence>
<dbReference type="OrthoDB" id="6431867at2759"/>
<dbReference type="PANTHER" id="PTHR33327">
    <property type="entry name" value="ENDONUCLEASE"/>
    <property type="match status" value="1"/>
</dbReference>
<dbReference type="PANTHER" id="PTHR33327:SF3">
    <property type="entry name" value="RNA-DIRECTED DNA POLYMERASE"/>
    <property type="match status" value="1"/>
</dbReference>
<evidence type="ECO:0000313" key="1">
    <source>
        <dbReference type="EMBL" id="GBO01812.1"/>
    </source>
</evidence>
<dbReference type="Proteomes" id="UP000499080">
    <property type="component" value="Unassembled WGS sequence"/>
</dbReference>
<name>A0A4Y2TNH0_ARAVE</name>
<comment type="caution">
    <text evidence="1">The sequence shown here is derived from an EMBL/GenBank/DDBJ whole genome shotgun (WGS) entry which is preliminary data.</text>
</comment>
<proteinExistence type="predicted"/>
<organism evidence="1 2">
    <name type="scientific">Araneus ventricosus</name>
    <name type="common">Orbweaver spider</name>
    <name type="synonym">Epeira ventricosa</name>
    <dbReference type="NCBI Taxonomy" id="182803"/>
    <lineage>
        <taxon>Eukaryota</taxon>
        <taxon>Metazoa</taxon>
        <taxon>Ecdysozoa</taxon>
        <taxon>Arthropoda</taxon>
        <taxon>Chelicerata</taxon>
        <taxon>Arachnida</taxon>
        <taxon>Araneae</taxon>
        <taxon>Araneomorphae</taxon>
        <taxon>Entelegynae</taxon>
        <taxon>Araneoidea</taxon>
        <taxon>Araneidae</taxon>
        <taxon>Araneus</taxon>
    </lineage>
</organism>
<gene>
    <name evidence="1" type="ORF">AVEN_189825_1</name>
</gene>
<keyword evidence="2" id="KW-1185">Reference proteome</keyword>
<accession>A0A4Y2TNH0</accession>